<accession>A0ABZ1URR1</accession>
<dbReference type="InterPro" id="IPR008258">
    <property type="entry name" value="Transglycosylase_SLT_dom_1"/>
</dbReference>
<feature type="domain" description="Transglycosylase SLT" evidence="2">
    <location>
        <begin position="22"/>
        <end position="118"/>
    </location>
</feature>
<sequence length="178" mass="19184">MRILLALLLAPVALHAHASAPCWHLAAIEGGVTVELLQAIAWTESSMNPSAVNDTHRHKTGTRDIGLVGINTAPRVLRNLGVSESDLFDACINLRAGARILREKIARHGMTWEAVGAYCVSCTRLKGDECRAARAAYAWRVYRAMGKHANAGGPRHIASTARARANTIESPASIMSLR</sequence>
<feature type="chain" id="PRO_5045899155" evidence="1">
    <location>
        <begin position="19"/>
        <end position="178"/>
    </location>
</feature>
<dbReference type="CDD" id="cd13400">
    <property type="entry name" value="LT_IagB-like"/>
    <property type="match status" value="1"/>
</dbReference>
<dbReference type="SUPFAM" id="SSF53955">
    <property type="entry name" value="Lysozyme-like"/>
    <property type="match status" value="1"/>
</dbReference>
<keyword evidence="4" id="KW-1185">Reference proteome</keyword>
<reference evidence="3 4" key="1">
    <citation type="journal article" date="2019" name="Int. J. Syst. Evol. Microbiol.">
        <title>The Draft Whole-Genome Sequence of the Antibiotic Producer Empedobacter haloabium ATCC 31962 Provides Indications for Its Taxonomic Reclassification.</title>
        <authorList>
            <person name="Miess H."/>
            <person name="Arlt P."/>
            <person name="Apel A.K."/>
            <person name="Weber T."/>
            <person name="Nieselt K."/>
            <person name="Hanssen F."/>
            <person name="Czemmel S."/>
            <person name="Nahnsen S."/>
            <person name="Gross H."/>
        </authorList>
    </citation>
    <scope>NUCLEOTIDE SEQUENCE [LARGE SCALE GENOMIC DNA]</scope>
    <source>
        <strain evidence="3 4">ATCC 31962</strain>
    </source>
</reference>
<evidence type="ECO:0000313" key="4">
    <source>
        <dbReference type="Proteomes" id="UP000321323"/>
    </source>
</evidence>
<dbReference type="InterPro" id="IPR023346">
    <property type="entry name" value="Lysozyme-like_dom_sf"/>
</dbReference>
<proteinExistence type="predicted"/>
<feature type="signal peptide" evidence="1">
    <location>
        <begin position="1"/>
        <end position="18"/>
    </location>
</feature>
<dbReference type="Gene3D" id="1.10.530.10">
    <property type="match status" value="1"/>
</dbReference>
<evidence type="ECO:0000256" key="1">
    <source>
        <dbReference type="SAM" id="SignalP"/>
    </source>
</evidence>
<evidence type="ECO:0000313" key="3">
    <source>
        <dbReference type="EMBL" id="WUR15400.1"/>
    </source>
</evidence>
<evidence type="ECO:0000259" key="2">
    <source>
        <dbReference type="Pfam" id="PF01464"/>
    </source>
</evidence>
<dbReference type="EMBL" id="CP136508">
    <property type="protein sequence ID" value="WUR15400.1"/>
    <property type="molecule type" value="Genomic_DNA"/>
</dbReference>
<dbReference type="Pfam" id="PF01464">
    <property type="entry name" value="SLT"/>
    <property type="match status" value="1"/>
</dbReference>
<gene>
    <name evidence="3" type="ORF">E7V67_009945</name>
</gene>
<name>A0ABZ1URR1_9BURK</name>
<organism evidence="3 4">
    <name type="scientific">[Empedobacter] haloabium</name>
    <dbReference type="NCBI Taxonomy" id="592317"/>
    <lineage>
        <taxon>Bacteria</taxon>
        <taxon>Pseudomonadati</taxon>
        <taxon>Pseudomonadota</taxon>
        <taxon>Betaproteobacteria</taxon>
        <taxon>Burkholderiales</taxon>
        <taxon>Oxalobacteraceae</taxon>
        <taxon>Telluria group</taxon>
        <taxon>Telluria group incertae sedis</taxon>
    </lineage>
</organism>
<keyword evidence="1" id="KW-0732">Signal</keyword>
<dbReference type="Proteomes" id="UP000321323">
    <property type="component" value="Chromosome"/>
</dbReference>
<protein>
    <submittedName>
        <fullName evidence="3">Lytic transglycosylase domain-containing protein</fullName>
    </submittedName>
</protein>